<dbReference type="Pfam" id="PF11575">
    <property type="entry name" value="FhuF_C"/>
    <property type="match status" value="1"/>
</dbReference>
<reference evidence="3 4" key="1">
    <citation type="submission" date="2016-10" db="EMBL/GenBank/DDBJ databases">
        <authorList>
            <person name="de Groot N.N."/>
        </authorList>
    </citation>
    <scope>NUCLEOTIDE SEQUENCE [LARGE SCALE GENOMIC DNA]</scope>
    <source>
        <strain evidence="3 4">DSM 19219</strain>
    </source>
</reference>
<accession>A0A1H2U778</accession>
<feature type="domain" description="Ferric siderophore reductase C-terminal" evidence="2">
    <location>
        <begin position="226"/>
        <end position="246"/>
    </location>
</feature>
<dbReference type="Proteomes" id="UP000198500">
    <property type="component" value="Unassembled WGS sequence"/>
</dbReference>
<dbReference type="GO" id="GO:0051537">
    <property type="term" value="F:2 iron, 2 sulfur cluster binding"/>
    <property type="evidence" value="ECO:0007669"/>
    <property type="project" value="InterPro"/>
</dbReference>
<dbReference type="PRINTS" id="PR01714">
    <property type="entry name" value="2FE2SRDCTASE"/>
</dbReference>
<sequence length="255" mass="28344">MNAPAHSPFATVTAPCLSDLYVGPLDALSPPDIGAPPEHALTGSELQNTETLDALLEKFAAQYDHGDRRAVASLWSKWHINAVLAPTLLANLILERELPIALEDTRLVVTSEGRTERLCLAHEGTPLASRSPFIRFETLLDGHLAPLFTTLSALSGASPRVFWSNAGNVFEHYATMIEQHPQASPGIAKDAQALLESRHYPDGRRNPLYRPIRYIESRNQDVKRVRKLCCLRYLLPEIDYCGNCPLEGCDRRVRN</sequence>
<dbReference type="OrthoDB" id="8993954at2"/>
<dbReference type="InterPro" id="IPR008090">
    <property type="entry name" value="Fe_iron_reduct"/>
</dbReference>
<evidence type="ECO:0000259" key="2">
    <source>
        <dbReference type="Pfam" id="PF11575"/>
    </source>
</evidence>
<name>A0A1H2U778_9GAMM</name>
<evidence type="ECO:0000313" key="4">
    <source>
        <dbReference type="Proteomes" id="UP000198500"/>
    </source>
</evidence>
<feature type="domain" description="Aerobactin siderophore biosynthesis IucA/IucC-like C-terminal" evidence="1">
    <location>
        <begin position="73"/>
        <end position="216"/>
    </location>
</feature>
<evidence type="ECO:0000259" key="1">
    <source>
        <dbReference type="Pfam" id="PF06276"/>
    </source>
</evidence>
<dbReference type="RefSeq" id="WP_092568184.1">
    <property type="nucleotide sequence ID" value="NZ_BMXH01000002.1"/>
</dbReference>
<dbReference type="Pfam" id="PF06276">
    <property type="entry name" value="FhuF"/>
    <property type="match status" value="1"/>
</dbReference>
<dbReference type="STRING" id="574349.SAMN05443545_10284"/>
<dbReference type="EMBL" id="FNNI01000002">
    <property type="protein sequence ID" value="SDW51991.1"/>
    <property type="molecule type" value="Genomic_DNA"/>
</dbReference>
<dbReference type="AlphaFoldDB" id="A0A1H2U778"/>
<evidence type="ECO:0000313" key="3">
    <source>
        <dbReference type="EMBL" id="SDW51991.1"/>
    </source>
</evidence>
<dbReference type="NCBIfam" id="TIGR03951">
    <property type="entry name" value="Fe_III_red_FhuF"/>
    <property type="match status" value="1"/>
</dbReference>
<organism evidence="3 4">
    <name type="scientific">Aidingimonas halophila</name>
    <dbReference type="NCBI Taxonomy" id="574349"/>
    <lineage>
        <taxon>Bacteria</taxon>
        <taxon>Pseudomonadati</taxon>
        <taxon>Pseudomonadota</taxon>
        <taxon>Gammaproteobacteria</taxon>
        <taxon>Oceanospirillales</taxon>
        <taxon>Halomonadaceae</taxon>
        <taxon>Aidingimonas</taxon>
    </lineage>
</organism>
<dbReference type="InterPro" id="IPR024726">
    <property type="entry name" value="FhuF_C"/>
</dbReference>
<proteinExistence type="predicted"/>
<protein>
    <submittedName>
        <fullName evidence="3">Ferric iron reductase protein FhuF</fullName>
    </submittedName>
</protein>
<keyword evidence="4" id="KW-1185">Reference proteome</keyword>
<gene>
    <name evidence="3" type="ORF">SAMN05443545_10284</name>
</gene>
<dbReference type="GO" id="GO:0003824">
    <property type="term" value="F:catalytic activity"/>
    <property type="evidence" value="ECO:0007669"/>
    <property type="project" value="UniProtKB-ARBA"/>
</dbReference>
<dbReference type="InterPro" id="IPR022770">
    <property type="entry name" value="IucA/IucC-like_C"/>
</dbReference>